<dbReference type="InterPro" id="IPR052823">
    <property type="entry name" value="SXP/RAL-2_related"/>
</dbReference>
<dbReference type="PANTHER" id="PTHR21593:SF36">
    <property type="entry name" value="DUF148 DOMAIN-CONTAINING PROTEIN-RELATED"/>
    <property type="match status" value="1"/>
</dbReference>
<dbReference type="EMBL" id="KZ352151">
    <property type="protein sequence ID" value="PIO62409.1"/>
    <property type="molecule type" value="Genomic_DNA"/>
</dbReference>
<keyword evidence="5" id="KW-1185">Reference proteome</keyword>
<organism evidence="4 5">
    <name type="scientific">Teladorsagia circumcincta</name>
    <name type="common">Brown stomach worm</name>
    <name type="synonym">Ostertagia circumcincta</name>
    <dbReference type="NCBI Taxonomy" id="45464"/>
    <lineage>
        <taxon>Eukaryota</taxon>
        <taxon>Metazoa</taxon>
        <taxon>Ecdysozoa</taxon>
        <taxon>Nematoda</taxon>
        <taxon>Chromadorea</taxon>
        <taxon>Rhabditida</taxon>
        <taxon>Rhabditina</taxon>
        <taxon>Rhabditomorpha</taxon>
        <taxon>Strongyloidea</taxon>
        <taxon>Trichostrongylidae</taxon>
        <taxon>Teladorsagia</taxon>
    </lineage>
</organism>
<feature type="coiled-coil region" evidence="1">
    <location>
        <begin position="77"/>
        <end position="140"/>
    </location>
</feature>
<proteinExistence type="predicted"/>
<dbReference type="PANTHER" id="PTHR21593">
    <property type="entry name" value="PRION-LIKE- Q/N-RICH -DOMAIN-BEARING PROTEIN PROTEIN"/>
    <property type="match status" value="1"/>
</dbReference>
<dbReference type="Proteomes" id="UP000230423">
    <property type="component" value="Unassembled WGS sequence"/>
</dbReference>
<dbReference type="OrthoDB" id="5845888at2759"/>
<feature type="signal peptide" evidence="2">
    <location>
        <begin position="1"/>
        <end position="16"/>
    </location>
</feature>
<keyword evidence="2" id="KW-0732">Signal</keyword>
<evidence type="ECO:0000256" key="2">
    <source>
        <dbReference type="SAM" id="SignalP"/>
    </source>
</evidence>
<dbReference type="InterPro" id="IPR003677">
    <property type="entry name" value="ANIS5_cation-bd"/>
</dbReference>
<feature type="chain" id="PRO_5013546921" description="SXP/RAL-2 family protein Ani s 5-like cation-binding domain-containing protein" evidence="2">
    <location>
        <begin position="17"/>
        <end position="183"/>
    </location>
</feature>
<reference evidence="4 5" key="1">
    <citation type="submission" date="2015-09" db="EMBL/GenBank/DDBJ databases">
        <title>Draft genome of the parasitic nematode Teladorsagia circumcincta isolate WARC Sus (inbred).</title>
        <authorList>
            <person name="Mitreva M."/>
        </authorList>
    </citation>
    <scope>NUCLEOTIDE SEQUENCE [LARGE SCALE GENOMIC DNA]</scope>
    <source>
        <strain evidence="4 5">S</strain>
    </source>
</reference>
<dbReference type="Pfam" id="PF02520">
    <property type="entry name" value="ANIS5_cation-bd"/>
    <property type="match status" value="1"/>
</dbReference>
<evidence type="ECO:0000259" key="3">
    <source>
        <dbReference type="Pfam" id="PF02520"/>
    </source>
</evidence>
<accession>A0A2G9TWK9</accession>
<protein>
    <recommendedName>
        <fullName evidence="3">SXP/RAL-2 family protein Ani s 5-like cation-binding domain-containing protein</fullName>
    </recommendedName>
</protein>
<name>A0A2G9TWK9_TELCI</name>
<feature type="domain" description="SXP/RAL-2 family protein Ani s 5-like cation-binding" evidence="3">
    <location>
        <begin position="48"/>
        <end position="151"/>
    </location>
</feature>
<keyword evidence="1" id="KW-0175">Coiled coil</keyword>
<evidence type="ECO:0000313" key="4">
    <source>
        <dbReference type="EMBL" id="PIO62409.1"/>
    </source>
</evidence>
<sequence>MNTIIYFIAFAGVVLSAPGSKDSLRGRGDQESLKDALLPPFLRNVTKEARKEYFEIVTSQNETIAEQKKDVLEWAKRNDVEDEVNEYNTNITNIKQDLRKNVTELIERLPSALEDFSKVMENDDQTHAELKKALKDLIAEKPKEYSVLFFALGKEIFSGHHKDLKDIMGASKGKSSNRSQGIF</sequence>
<gene>
    <name evidence="4" type="ORF">TELCIR_16030</name>
</gene>
<evidence type="ECO:0000256" key="1">
    <source>
        <dbReference type="SAM" id="Coils"/>
    </source>
</evidence>
<evidence type="ECO:0000313" key="5">
    <source>
        <dbReference type="Proteomes" id="UP000230423"/>
    </source>
</evidence>
<dbReference type="AlphaFoldDB" id="A0A2G9TWK9"/>